<evidence type="ECO:0000313" key="11">
    <source>
        <dbReference type="Ensembl" id="ENSCAFP00000064541.2"/>
    </source>
</evidence>
<dbReference type="SUPFAM" id="SSF47923">
    <property type="entry name" value="Ypt/Rab-GAP domain of gyp1p"/>
    <property type="match status" value="2"/>
</dbReference>
<dbReference type="FunFam" id="2.30.29.30:FF:000076">
    <property type="entry name" value="TBC1 domain family member 4 isoform X1"/>
    <property type="match status" value="1"/>
</dbReference>
<reference evidence="11" key="2">
    <citation type="submission" date="2025-08" db="UniProtKB">
        <authorList>
            <consortium name="Ensembl"/>
        </authorList>
    </citation>
    <scope>IDENTIFICATION</scope>
</reference>
<dbReference type="Gene3D" id="1.10.472.80">
    <property type="entry name" value="Ypt/Rab-GAP domain of gyp1p, domain 3"/>
    <property type="match status" value="1"/>
</dbReference>
<dbReference type="Gene3D" id="2.30.29.30">
    <property type="entry name" value="Pleckstrin-homology domain (PH domain)/Phosphotyrosine-binding domain (PTB)"/>
    <property type="match status" value="2"/>
</dbReference>
<reference evidence="11 12" key="1">
    <citation type="journal article" date="2005" name="Nature">
        <title>Genome sequence, comparative analysis and haplotype structure of the domestic dog.</title>
        <authorList>
            <consortium name="Broad Sequencing Platform"/>
            <person name="Lindblad-Toh K."/>
            <person name="Wade C.M."/>
            <person name="Mikkelsen T.S."/>
            <person name="Karlsson E.K."/>
            <person name="Jaffe D.B."/>
            <person name="Kamal M."/>
            <person name="Clamp M."/>
            <person name="Chang J.L."/>
            <person name="Kulbokas E.J. III"/>
            <person name="Zody M.C."/>
            <person name="Mauceli E."/>
            <person name="Xie X."/>
            <person name="Breen M."/>
            <person name="Wayne R.K."/>
            <person name="Ostrander E.A."/>
            <person name="Ponting C.P."/>
            <person name="Galibert F."/>
            <person name="Smith D.R."/>
            <person name="DeJong P.J."/>
            <person name="Kirkness E."/>
            <person name="Alvarez P."/>
            <person name="Biagi T."/>
            <person name="Brockman W."/>
            <person name="Butler J."/>
            <person name="Chin C.W."/>
            <person name="Cook A."/>
            <person name="Cuff J."/>
            <person name="Daly M.J."/>
            <person name="DeCaprio D."/>
            <person name="Gnerre S."/>
            <person name="Grabherr M."/>
            <person name="Kellis M."/>
            <person name="Kleber M."/>
            <person name="Bardeleben C."/>
            <person name="Goodstadt L."/>
            <person name="Heger A."/>
            <person name="Hitte C."/>
            <person name="Kim L."/>
            <person name="Koepfli K.P."/>
            <person name="Parker H.G."/>
            <person name="Pollinger J.P."/>
            <person name="Searle S.M."/>
            <person name="Sutter N.B."/>
            <person name="Thomas R."/>
            <person name="Webber C."/>
            <person name="Baldwin J."/>
            <person name="Abebe A."/>
            <person name="Abouelleil A."/>
            <person name="Aftuck L."/>
            <person name="Ait-Zahra M."/>
            <person name="Aldredge T."/>
            <person name="Allen N."/>
            <person name="An P."/>
            <person name="Anderson S."/>
            <person name="Antoine C."/>
            <person name="Arachchi H."/>
            <person name="Aslam A."/>
            <person name="Ayotte L."/>
            <person name="Bachantsang P."/>
            <person name="Barry A."/>
            <person name="Bayul T."/>
            <person name="Benamara M."/>
            <person name="Berlin A."/>
            <person name="Bessette D."/>
            <person name="Blitshteyn B."/>
            <person name="Bloom T."/>
            <person name="Blye J."/>
            <person name="Boguslavskiy L."/>
            <person name="Bonnet C."/>
            <person name="Boukhgalter B."/>
            <person name="Brown A."/>
            <person name="Cahill P."/>
            <person name="Calixte N."/>
            <person name="Camarata J."/>
            <person name="Cheshatsang Y."/>
            <person name="Chu J."/>
            <person name="Citroen M."/>
            <person name="Collymore A."/>
            <person name="Cooke P."/>
            <person name="Dawoe T."/>
            <person name="Daza R."/>
            <person name="Decktor K."/>
            <person name="DeGray S."/>
            <person name="Dhargay N."/>
            <person name="Dooley K."/>
            <person name="Dooley K."/>
            <person name="Dorje P."/>
            <person name="Dorjee K."/>
            <person name="Dorris L."/>
            <person name="Duffey N."/>
            <person name="Dupes A."/>
            <person name="Egbiremolen O."/>
            <person name="Elong R."/>
            <person name="Falk J."/>
            <person name="Farina A."/>
            <person name="Faro S."/>
            <person name="Ferguson D."/>
            <person name="Ferreira P."/>
            <person name="Fisher S."/>
            <person name="FitzGerald M."/>
            <person name="Foley K."/>
            <person name="Foley C."/>
            <person name="Franke A."/>
            <person name="Friedrich D."/>
            <person name="Gage D."/>
            <person name="Garber M."/>
            <person name="Gearin G."/>
            <person name="Giannoukos G."/>
            <person name="Goode T."/>
            <person name="Goyette A."/>
            <person name="Graham J."/>
            <person name="Grandbois E."/>
            <person name="Gyaltsen K."/>
            <person name="Hafez N."/>
            <person name="Hagopian D."/>
            <person name="Hagos B."/>
            <person name="Hall J."/>
            <person name="Healy C."/>
            <person name="Hegarty R."/>
            <person name="Honan T."/>
            <person name="Horn A."/>
            <person name="Houde N."/>
            <person name="Hughes L."/>
            <person name="Hunnicutt L."/>
            <person name="Husby M."/>
            <person name="Jester B."/>
            <person name="Jones C."/>
            <person name="Kamat A."/>
            <person name="Kanga B."/>
            <person name="Kells C."/>
            <person name="Khazanovich D."/>
            <person name="Kieu A.C."/>
            <person name="Kisner P."/>
            <person name="Kumar M."/>
            <person name="Lance K."/>
            <person name="Landers T."/>
            <person name="Lara M."/>
            <person name="Lee W."/>
            <person name="Leger J.P."/>
            <person name="Lennon N."/>
            <person name="Leuper L."/>
            <person name="LeVine S."/>
            <person name="Liu J."/>
            <person name="Liu X."/>
            <person name="Lokyitsang Y."/>
            <person name="Lokyitsang T."/>
            <person name="Lui A."/>
            <person name="Macdonald J."/>
            <person name="Major J."/>
            <person name="Marabella R."/>
            <person name="Maru K."/>
            <person name="Matthews C."/>
            <person name="McDonough S."/>
            <person name="Mehta T."/>
            <person name="Meldrim J."/>
            <person name="Melnikov A."/>
            <person name="Meneus L."/>
            <person name="Mihalev A."/>
            <person name="Mihova T."/>
            <person name="Miller K."/>
            <person name="Mittelman R."/>
            <person name="Mlenga V."/>
            <person name="Mulrain L."/>
            <person name="Munson G."/>
            <person name="Navidi A."/>
            <person name="Naylor J."/>
            <person name="Nguyen T."/>
            <person name="Nguyen N."/>
            <person name="Nguyen C."/>
            <person name="Nguyen T."/>
            <person name="Nicol R."/>
            <person name="Norbu N."/>
            <person name="Norbu C."/>
            <person name="Novod N."/>
            <person name="Nyima T."/>
            <person name="Olandt P."/>
            <person name="O'Neill B."/>
            <person name="O'Neill K."/>
            <person name="Osman S."/>
            <person name="Oyono L."/>
            <person name="Patti C."/>
            <person name="Perrin D."/>
            <person name="Phunkhang P."/>
            <person name="Pierre F."/>
            <person name="Priest M."/>
            <person name="Rachupka A."/>
            <person name="Raghuraman S."/>
            <person name="Rameau R."/>
            <person name="Ray V."/>
            <person name="Raymond C."/>
            <person name="Rege F."/>
            <person name="Rise C."/>
            <person name="Rogers J."/>
            <person name="Rogov P."/>
            <person name="Sahalie J."/>
            <person name="Settipalli S."/>
            <person name="Sharpe T."/>
            <person name="Shea T."/>
            <person name="Sheehan M."/>
            <person name="Sherpa N."/>
            <person name="Shi J."/>
            <person name="Shih D."/>
            <person name="Sloan J."/>
            <person name="Smith C."/>
            <person name="Sparrow T."/>
            <person name="Stalker J."/>
            <person name="Stange-Thomann N."/>
            <person name="Stavropoulos S."/>
            <person name="Stone C."/>
            <person name="Stone S."/>
            <person name="Sykes S."/>
            <person name="Tchuinga P."/>
            <person name="Tenzing P."/>
            <person name="Tesfaye S."/>
            <person name="Thoulutsang D."/>
            <person name="Thoulutsang Y."/>
            <person name="Topham K."/>
            <person name="Topping I."/>
            <person name="Tsamla T."/>
            <person name="Vassiliev H."/>
            <person name="Venkataraman V."/>
            <person name="Vo A."/>
            <person name="Wangchuk T."/>
            <person name="Wangdi T."/>
            <person name="Weiand M."/>
            <person name="Wilkinson J."/>
            <person name="Wilson A."/>
            <person name="Yadav S."/>
            <person name="Yang S."/>
            <person name="Yang X."/>
            <person name="Young G."/>
            <person name="Yu Q."/>
            <person name="Zainoun J."/>
            <person name="Zembek L."/>
            <person name="Zimmer A."/>
            <person name="Lander E.S."/>
        </authorList>
    </citation>
    <scope>NUCLEOTIDE SEQUENCE [LARGE SCALE GENOMIC DNA]</scope>
    <source>
        <strain evidence="11">Boxer</strain>
    </source>
</reference>
<keyword evidence="3" id="KW-0597">Phosphoprotein</keyword>
<feature type="region of interest" description="Disordered" evidence="8">
    <location>
        <begin position="508"/>
        <end position="681"/>
    </location>
</feature>
<feature type="region of interest" description="Disordered" evidence="8">
    <location>
        <begin position="764"/>
        <end position="804"/>
    </location>
</feature>
<evidence type="ECO:0000313" key="12">
    <source>
        <dbReference type="Proteomes" id="UP000002254"/>
    </source>
</evidence>
<comment type="function">
    <text evidence="5">May act as a GTPase-activating protein for Rab family protein(s). May play a role in the cell cycle and differentiation of various tissues. Involved in the trafficking and translocation of GLUT4-containing vesicles and insulin-stimulated glucose uptake into cells.</text>
</comment>
<dbReference type="InterPro" id="IPR035969">
    <property type="entry name" value="Rab-GAP_TBC_sf"/>
</dbReference>
<dbReference type="GO" id="GO:0005634">
    <property type="term" value="C:nucleus"/>
    <property type="evidence" value="ECO:0007669"/>
    <property type="project" value="UniProtKB-SubCell"/>
</dbReference>
<dbReference type="FunFam" id="1.10.10.2750:FF:000001">
    <property type="entry name" value="TBC1 domain family member 1 isoform X2"/>
    <property type="match status" value="1"/>
</dbReference>
<evidence type="ECO:0000256" key="4">
    <source>
        <dbReference type="ARBA" id="ARBA00023242"/>
    </source>
</evidence>
<dbReference type="SMART" id="SM00164">
    <property type="entry name" value="TBC"/>
    <property type="match status" value="1"/>
</dbReference>
<evidence type="ECO:0000256" key="1">
    <source>
        <dbReference type="ARBA" id="ARBA00004123"/>
    </source>
</evidence>
<sequence>MEPITFTARKHAFPNEVSVDFSLQLVGSLPVHSLTTMPMLPWVVAEVRRLSAQASRKEPGTSIFECKPQHVHKLIHNSHDPSYFACLIKDNAASQQSICYVFKADDQTKVPEIISSIRQAGKIARQEELHCPSEFDDTFAKKFEVLFCGRVTVAHKKAPPALIDECIEKFNHVSCSRKAEFALVAQNPEAPPEAPPGPAGGRSLAAKVRGVLQPVGNGEQARRPMRKSFSQPGLRSLAFKKELHDGSLRSSSFFSSFEESDIENHLVGGHNIVQPTDIEDNRTMLFTIGQSEVYLISPDTKKIALEKNFKEISFCSQGIRHVDHFGFICRESSGGGGFHFVCYVFQCTNEALVDEIMMTLKQAFTVAAVQQTAKAPAQLCEGCPLQGLHKLCERIEGMNSSKTKLELQKHLTTLTNQEQATIFEEVQKSRPRSEQRENELIISFLRCLYEEKQKVHIHIGEIKQTSQIAAENIGSELPPSATRFRLDMLKNKAKRSLTESLESILSRGNKARGLQEHSASLDLDSSMSSTLSNMSKEPSVCEKEALPASESSFRLLGSSDDLSSDSESHPAEEPAPLSPQQSFRRRANTLSHVPVESQEPPEPARGSPGVSQRKFMRYHSVSTETPHDQNVHHPPVGEPKSCSGQSSAPAPPPRLNPSASSPNFFKYLKHSSSGEQSGNAVPKSISYRNALRKKLHSSSSVPNFLKFLAPVDENNTSDFMNTKRDFDSKAEHLGDANGTPVKTRRHSWRQQIFLRVATPQKACESPSRYEDYSELGEHPPRSPLEPVCEDGPSGPVPEEKKRTSRELRELWQKAILQQILLLRMEKENQKLKASENDLLNKRLKLDYEEITPCLKEVTTVWEKMLSTPGRSKIKFDMEKMHSAVGQGVPRHLRGEIWKFLAEQYRLRHQFPSKQQPKDTPYKELLKRLTSQQHAILIDLGRTFPTHPYFSTQLGAGQLSLYNILKAYSLLDQEVGYCQGLSFVAGILLLHMGEEEAFNMLKFLMFEMGLRKQYRPDMIILQIQMYQLSRLLHDYHRDLYNHLEEHEIGPSLYAAPWFLTVFASQFPLGFVARVFDMIFLQGSEVMFKVALSLLGSHKPLILQHENLETIVDFIKNTLPNLGLVQMEKTISQVFEMDISKQLQAYEVEYHVLQEELIDSSPLSDNQRMDKLEKTNSSLRKQNLDLLEQLQVANGRIQSLEATVEKLLTSESKLKQAALALELERSALLQTVEELRRQYCCVCRGRLVLWIQEAEGLERKPLAPVWVPRPATRFVGLHPAGHWQGLQPAPVCSRSRSPR</sequence>
<feature type="domain" description="Rab-GAP TBC" evidence="9">
    <location>
        <begin position="884"/>
        <end position="1104"/>
    </location>
</feature>
<proteinExistence type="predicted"/>
<feature type="coiled-coil region" evidence="7">
    <location>
        <begin position="1167"/>
        <end position="1236"/>
    </location>
</feature>
<dbReference type="GO" id="GO:0005096">
    <property type="term" value="F:GTPase activator activity"/>
    <property type="evidence" value="ECO:0007669"/>
    <property type="project" value="UniProtKB-KW"/>
</dbReference>
<keyword evidence="2" id="KW-0343">GTPase activation</keyword>
<dbReference type="OrthoDB" id="295078at2759"/>
<evidence type="ECO:0000256" key="8">
    <source>
        <dbReference type="SAM" id="MobiDB-lite"/>
    </source>
</evidence>
<evidence type="ECO:0000259" key="9">
    <source>
        <dbReference type="SMART" id="SM00164"/>
    </source>
</evidence>
<keyword evidence="4" id="KW-0539">Nucleus</keyword>
<dbReference type="Pfam" id="PF00640">
    <property type="entry name" value="PID"/>
    <property type="match status" value="1"/>
</dbReference>
<feature type="compositionally biased region" description="Polar residues" evidence="8">
    <location>
        <begin position="670"/>
        <end position="679"/>
    </location>
</feature>
<organism evidence="11 12">
    <name type="scientific">Canis lupus familiaris</name>
    <name type="common">Dog</name>
    <name type="synonym">Canis familiaris</name>
    <dbReference type="NCBI Taxonomy" id="9615"/>
    <lineage>
        <taxon>Eukaryota</taxon>
        <taxon>Metazoa</taxon>
        <taxon>Chordata</taxon>
        <taxon>Craniata</taxon>
        <taxon>Vertebrata</taxon>
        <taxon>Euteleostomi</taxon>
        <taxon>Mammalia</taxon>
        <taxon>Eutheria</taxon>
        <taxon>Laurasiatheria</taxon>
        <taxon>Carnivora</taxon>
        <taxon>Caniformia</taxon>
        <taxon>Canidae</taxon>
        <taxon>Canis</taxon>
    </lineage>
</organism>
<evidence type="ECO:0000256" key="7">
    <source>
        <dbReference type="SAM" id="Coils"/>
    </source>
</evidence>
<comment type="subcellular location">
    <subcellularLocation>
        <location evidence="1">Nucleus</location>
    </subcellularLocation>
</comment>
<dbReference type="Proteomes" id="UP000002254">
    <property type="component" value="Chromosome 3"/>
</dbReference>
<name>A0A8P0TFZ9_CANLF</name>
<dbReference type="Pfam" id="PF11830">
    <property type="entry name" value="DUF3350"/>
    <property type="match status" value="1"/>
</dbReference>
<dbReference type="SUPFAM" id="SSF50729">
    <property type="entry name" value="PH domain-like"/>
    <property type="match status" value="2"/>
</dbReference>
<evidence type="ECO:0000256" key="3">
    <source>
        <dbReference type="ARBA" id="ARBA00022553"/>
    </source>
</evidence>
<dbReference type="Gene3D" id="1.10.10.2750">
    <property type="match status" value="1"/>
</dbReference>
<feature type="domain" description="PID" evidence="10">
    <location>
        <begin position="16"/>
        <end position="134"/>
    </location>
</feature>
<dbReference type="FunFam" id="1.10.8.270:FF:000001">
    <property type="entry name" value="TBC1 domain family member 1"/>
    <property type="match status" value="1"/>
</dbReference>
<dbReference type="Pfam" id="PF00566">
    <property type="entry name" value="RabGAP-TBC"/>
    <property type="match status" value="1"/>
</dbReference>
<dbReference type="CDD" id="cd00934">
    <property type="entry name" value="PTB"/>
    <property type="match status" value="1"/>
</dbReference>
<evidence type="ECO:0000256" key="6">
    <source>
        <dbReference type="ARBA" id="ARBA00072011"/>
    </source>
</evidence>
<evidence type="ECO:0000256" key="5">
    <source>
        <dbReference type="ARBA" id="ARBA00055418"/>
    </source>
</evidence>
<dbReference type="FunFam" id="1.10.472.80:FF:000003">
    <property type="entry name" value="Putative TBC1 domain family member 1"/>
    <property type="match status" value="1"/>
</dbReference>
<protein>
    <recommendedName>
        <fullName evidence="6">TBC1 domain family member 1</fullName>
    </recommendedName>
</protein>
<dbReference type="PANTHER" id="PTHR47219">
    <property type="entry name" value="RAB GTPASE-ACTIVATING PROTEIN 1-LIKE"/>
    <property type="match status" value="1"/>
</dbReference>
<evidence type="ECO:0000259" key="10">
    <source>
        <dbReference type="SMART" id="SM00462"/>
    </source>
</evidence>
<dbReference type="InterPro" id="IPR000195">
    <property type="entry name" value="Rab-GAP-TBC_dom"/>
</dbReference>
<dbReference type="Gene3D" id="1.10.8.270">
    <property type="entry name" value="putative rabgap domain of human tbc1 domain family member 14 like domains"/>
    <property type="match status" value="1"/>
</dbReference>
<dbReference type="InterPro" id="IPR021785">
    <property type="entry name" value="DUF3350"/>
</dbReference>
<feature type="compositionally biased region" description="Basic and acidic residues" evidence="8">
    <location>
        <begin position="767"/>
        <end position="780"/>
    </location>
</feature>
<dbReference type="Ensembl" id="ENSCAFT00000084610.2">
    <property type="protein sequence ID" value="ENSCAFP00000064541.2"/>
    <property type="gene ID" value="ENSCAFG00000016208.6"/>
</dbReference>
<dbReference type="GO" id="GO:0005737">
    <property type="term" value="C:cytoplasm"/>
    <property type="evidence" value="ECO:0007669"/>
    <property type="project" value="UniProtKB-ARBA"/>
</dbReference>
<dbReference type="PANTHER" id="PTHR47219:SF18">
    <property type="entry name" value="TBC1 DOMAIN FAMILY MEMBER 1 ISOFORM X1"/>
    <property type="match status" value="1"/>
</dbReference>
<feature type="compositionally biased region" description="Low complexity" evidence="8">
    <location>
        <begin position="551"/>
        <end position="561"/>
    </location>
</feature>
<gene>
    <name evidence="11" type="primary">TBC1D1</name>
</gene>
<dbReference type="InterPro" id="IPR011993">
    <property type="entry name" value="PH-like_dom_sf"/>
</dbReference>
<evidence type="ECO:0000256" key="2">
    <source>
        <dbReference type="ARBA" id="ARBA00022468"/>
    </source>
</evidence>
<feature type="domain" description="PID" evidence="10">
    <location>
        <begin position="138"/>
        <end position="377"/>
    </location>
</feature>
<keyword evidence="7" id="KW-0175">Coiled coil</keyword>
<dbReference type="SMART" id="SM00462">
    <property type="entry name" value="PTB"/>
    <property type="match status" value="2"/>
</dbReference>
<dbReference type="InterPro" id="IPR050302">
    <property type="entry name" value="Rab_GAP_TBC_domain"/>
</dbReference>
<feature type="compositionally biased region" description="Low complexity" evidence="8">
    <location>
        <begin position="518"/>
        <end position="535"/>
    </location>
</feature>
<accession>A0A8P0TFZ9</accession>
<dbReference type="CDD" id="cd01269">
    <property type="entry name" value="PTB_TBC1D1_like"/>
    <property type="match status" value="1"/>
</dbReference>
<dbReference type="InterPro" id="IPR006020">
    <property type="entry name" value="PTB/PI_dom"/>
</dbReference>